<keyword evidence="1" id="KW-0812">Transmembrane</keyword>
<protein>
    <submittedName>
        <fullName evidence="2">Uncharacterized protein</fullName>
    </submittedName>
</protein>
<evidence type="ECO:0000256" key="1">
    <source>
        <dbReference type="SAM" id="Phobius"/>
    </source>
</evidence>
<name>A0A0A9H5L3_ARUDO</name>
<dbReference type="AlphaFoldDB" id="A0A0A9H5L3"/>
<proteinExistence type="predicted"/>
<keyword evidence="1" id="KW-1133">Transmembrane helix</keyword>
<feature type="transmembrane region" description="Helical" evidence="1">
    <location>
        <begin position="49"/>
        <end position="69"/>
    </location>
</feature>
<organism evidence="2">
    <name type="scientific">Arundo donax</name>
    <name type="common">Giant reed</name>
    <name type="synonym">Donax arundinaceus</name>
    <dbReference type="NCBI Taxonomy" id="35708"/>
    <lineage>
        <taxon>Eukaryota</taxon>
        <taxon>Viridiplantae</taxon>
        <taxon>Streptophyta</taxon>
        <taxon>Embryophyta</taxon>
        <taxon>Tracheophyta</taxon>
        <taxon>Spermatophyta</taxon>
        <taxon>Magnoliopsida</taxon>
        <taxon>Liliopsida</taxon>
        <taxon>Poales</taxon>
        <taxon>Poaceae</taxon>
        <taxon>PACMAD clade</taxon>
        <taxon>Arundinoideae</taxon>
        <taxon>Arundineae</taxon>
        <taxon>Arundo</taxon>
    </lineage>
</organism>
<keyword evidence="1" id="KW-0472">Membrane</keyword>
<sequence>MMISDSGMVVWSESANLLLVSLLIFTYLIRILPICTLVVFASCYSLRMLCFNSFAYAMLQFLCVCYASIPLRMAGYQVLQRERVSGTPASLHGQPFDRKIRG</sequence>
<dbReference type="EMBL" id="GBRH01167785">
    <property type="protein sequence ID" value="JAE30111.1"/>
    <property type="molecule type" value="Transcribed_RNA"/>
</dbReference>
<reference evidence="2" key="2">
    <citation type="journal article" date="2015" name="Data Brief">
        <title>Shoot transcriptome of the giant reed, Arundo donax.</title>
        <authorList>
            <person name="Barrero R.A."/>
            <person name="Guerrero F.D."/>
            <person name="Moolhuijzen P."/>
            <person name="Goolsby J.A."/>
            <person name="Tidwell J."/>
            <person name="Bellgard S.E."/>
            <person name="Bellgard M.I."/>
        </authorList>
    </citation>
    <scope>NUCLEOTIDE SEQUENCE</scope>
    <source>
        <tissue evidence="2">Shoot tissue taken approximately 20 cm above the soil surface</tissue>
    </source>
</reference>
<reference evidence="2" key="1">
    <citation type="submission" date="2014-09" db="EMBL/GenBank/DDBJ databases">
        <authorList>
            <person name="Magalhaes I.L.F."/>
            <person name="Oliveira U."/>
            <person name="Santos F.R."/>
            <person name="Vidigal T.H.D.A."/>
            <person name="Brescovit A.D."/>
            <person name="Santos A.J."/>
        </authorList>
    </citation>
    <scope>NUCLEOTIDE SEQUENCE</scope>
    <source>
        <tissue evidence="2">Shoot tissue taken approximately 20 cm above the soil surface</tissue>
    </source>
</reference>
<evidence type="ECO:0000313" key="2">
    <source>
        <dbReference type="EMBL" id="JAE30111.1"/>
    </source>
</evidence>
<accession>A0A0A9H5L3</accession>
<feature type="transmembrane region" description="Helical" evidence="1">
    <location>
        <begin position="20"/>
        <end position="42"/>
    </location>
</feature>